<reference evidence="2" key="1">
    <citation type="submission" date="2024-03" db="EMBL/GenBank/DDBJ databases">
        <title>WGS assembly of Saponaria officinalis var. Norfolk2.</title>
        <authorList>
            <person name="Jenkins J."/>
            <person name="Shu S."/>
            <person name="Grimwood J."/>
            <person name="Barry K."/>
            <person name="Goodstein D."/>
            <person name="Schmutz J."/>
            <person name="Leebens-Mack J."/>
            <person name="Osbourn A."/>
        </authorList>
    </citation>
    <scope>NUCLEOTIDE SEQUENCE [LARGE SCALE GENOMIC DNA]</scope>
    <source>
        <strain evidence="2">JIC</strain>
    </source>
</reference>
<keyword evidence="1" id="KW-0732">Signal</keyword>
<organism evidence="2 3">
    <name type="scientific">Saponaria officinalis</name>
    <name type="common">Common soapwort</name>
    <name type="synonym">Lychnis saponaria</name>
    <dbReference type="NCBI Taxonomy" id="3572"/>
    <lineage>
        <taxon>Eukaryota</taxon>
        <taxon>Viridiplantae</taxon>
        <taxon>Streptophyta</taxon>
        <taxon>Embryophyta</taxon>
        <taxon>Tracheophyta</taxon>
        <taxon>Spermatophyta</taxon>
        <taxon>Magnoliopsida</taxon>
        <taxon>eudicotyledons</taxon>
        <taxon>Gunneridae</taxon>
        <taxon>Pentapetalae</taxon>
        <taxon>Caryophyllales</taxon>
        <taxon>Caryophyllaceae</taxon>
        <taxon>Caryophylleae</taxon>
        <taxon>Saponaria</taxon>
    </lineage>
</organism>
<feature type="chain" id="PRO_5043799880" evidence="1">
    <location>
        <begin position="28"/>
        <end position="103"/>
    </location>
</feature>
<evidence type="ECO:0000256" key="1">
    <source>
        <dbReference type="SAM" id="SignalP"/>
    </source>
</evidence>
<evidence type="ECO:0000313" key="2">
    <source>
        <dbReference type="EMBL" id="KAK9725555.1"/>
    </source>
</evidence>
<proteinExistence type="predicted"/>
<dbReference type="EMBL" id="JBDFQZ010000005">
    <property type="protein sequence ID" value="KAK9725555.1"/>
    <property type="molecule type" value="Genomic_DNA"/>
</dbReference>
<evidence type="ECO:0000313" key="3">
    <source>
        <dbReference type="Proteomes" id="UP001443914"/>
    </source>
</evidence>
<sequence>MYQARRYLGMILLIFIINCAIIHQAEGSIGGTKYIFCHMKCLFSESLDCEDRCMGDGIYEKWNTCQLNCVDSACSPFAKQGRQGFAKFQECVTSCSSSCKKIF</sequence>
<gene>
    <name evidence="2" type="ORF">RND81_05G153300</name>
</gene>
<protein>
    <submittedName>
        <fullName evidence="2">Uncharacterized protein</fullName>
    </submittedName>
</protein>
<accession>A0AAW1KWZ7</accession>
<dbReference type="AlphaFoldDB" id="A0AAW1KWZ7"/>
<keyword evidence="3" id="KW-1185">Reference proteome</keyword>
<comment type="caution">
    <text evidence="2">The sequence shown here is derived from an EMBL/GenBank/DDBJ whole genome shotgun (WGS) entry which is preliminary data.</text>
</comment>
<feature type="signal peptide" evidence="1">
    <location>
        <begin position="1"/>
        <end position="27"/>
    </location>
</feature>
<name>A0AAW1KWZ7_SAPOF</name>
<dbReference type="Proteomes" id="UP001443914">
    <property type="component" value="Unassembled WGS sequence"/>
</dbReference>